<keyword evidence="4 5" id="KW-0378">Hydrolase</keyword>
<comment type="similarity">
    <text evidence="5">Belongs to the YqgF HJR family.</text>
</comment>
<comment type="caution">
    <text evidence="7">The sequence shown here is derived from an EMBL/GenBank/DDBJ whole genome shotgun (WGS) entry which is preliminary data.</text>
</comment>
<evidence type="ECO:0000256" key="2">
    <source>
        <dbReference type="ARBA" id="ARBA00022517"/>
    </source>
</evidence>
<evidence type="ECO:0000256" key="5">
    <source>
        <dbReference type="HAMAP-Rule" id="MF_00651"/>
    </source>
</evidence>
<feature type="domain" description="YqgF/RNase H-like" evidence="6">
    <location>
        <begin position="17"/>
        <end position="119"/>
    </location>
</feature>
<reference evidence="7 8" key="1">
    <citation type="submission" date="2023-03" db="EMBL/GenBank/DDBJ databases">
        <title>Fodinicurvata sp. CAU 1616 isolated from sea sendiment.</title>
        <authorList>
            <person name="Kim W."/>
        </authorList>
    </citation>
    <scope>NUCLEOTIDE SEQUENCE [LARGE SCALE GENOMIC DNA]</scope>
    <source>
        <strain evidence="7 8">CAU 1616</strain>
    </source>
</reference>
<dbReference type="InterPro" id="IPR012337">
    <property type="entry name" value="RNaseH-like_sf"/>
</dbReference>
<dbReference type="Gene3D" id="3.30.420.140">
    <property type="entry name" value="YqgF/RNase H-like domain"/>
    <property type="match status" value="1"/>
</dbReference>
<sequence length="165" mass="18277">MTIIDLRDLPSRMPARSRPLGLDLGEKTIGLALGTSDFTLASPLETIQRSRFREDAAKLTDLCKTHNVGALIIGLPLNMDGTEGKRARSTRQFARNLSEIASLNLPIAFWDERLSTAVVERFLIGEADMSRRRRGEVVDKMAAAYILQGALDFLRHTTPPARTSN</sequence>
<dbReference type="CDD" id="cd16964">
    <property type="entry name" value="YqgF"/>
    <property type="match status" value="1"/>
</dbReference>
<organism evidence="7 8">
    <name type="scientific">Aquibaculum arenosum</name>
    <dbReference type="NCBI Taxonomy" id="3032591"/>
    <lineage>
        <taxon>Bacteria</taxon>
        <taxon>Pseudomonadati</taxon>
        <taxon>Pseudomonadota</taxon>
        <taxon>Alphaproteobacteria</taxon>
        <taxon>Rhodospirillales</taxon>
        <taxon>Rhodovibrionaceae</taxon>
        <taxon>Aquibaculum</taxon>
    </lineage>
</organism>
<keyword evidence="2 5" id="KW-0690">Ribosome biogenesis</keyword>
<dbReference type="NCBIfam" id="TIGR00250">
    <property type="entry name" value="RNAse_H_YqgF"/>
    <property type="match status" value="1"/>
</dbReference>
<keyword evidence="8" id="KW-1185">Reference proteome</keyword>
<dbReference type="EMBL" id="JARHUD010000002">
    <property type="protein sequence ID" value="MDF2095122.1"/>
    <property type="molecule type" value="Genomic_DNA"/>
</dbReference>
<protein>
    <recommendedName>
        <fullName evidence="5">Putative pre-16S rRNA nuclease</fullName>
        <ecNumber evidence="5">3.1.-.-</ecNumber>
    </recommendedName>
</protein>
<keyword evidence="1 5" id="KW-0963">Cytoplasm</keyword>
<name>A0ABT5YJM3_9PROT</name>
<dbReference type="Proteomes" id="UP001215503">
    <property type="component" value="Unassembled WGS sequence"/>
</dbReference>
<dbReference type="SUPFAM" id="SSF53098">
    <property type="entry name" value="Ribonuclease H-like"/>
    <property type="match status" value="1"/>
</dbReference>
<gene>
    <name evidence="7" type="primary">ruvX</name>
    <name evidence="7" type="ORF">P2G67_03935</name>
</gene>
<evidence type="ECO:0000256" key="1">
    <source>
        <dbReference type="ARBA" id="ARBA00022490"/>
    </source>
</evidence>
<proteinExistence type="inferred from homology"/>
<evidence type="ECO:0000313" key="8">
    <source>
        <dbReference type="Proteomes" id="UP001215503"/>
    </source>
</evidence>
<dbReference type="HAMAP" id="MF_00651">
    <property type="entry name" value="Nuclease_YqgF"/>
    <property type="match status" value="1"/>
</dbReference>
<accession>A0ABT5YJM3</accession>
<dbReference type="RefSeq" id="WP_275820245.1">
    <property type="nucleotide sequence ID" value="NZ_JARHUD010000002.1"/>
</dbReference>
<evidence type="ECO:0000256" key="3">
    <source>
        <dbReference type="ARBA" id="ARBA00022722"/>
    </source>
</evidence>
<evidence type="ECO:0000259" key="6">
    <source>
        <dbReference type="SMART" id="SM00732"/>
    </source>
</evidence>
<dbReference type="SMART" id="SM00732">
    <property type="entry name" value="YqgFc"/>
    <property type="match status" value="1"/>
</dbReference>
<dbReference type="InterPro" id="IPR005227">
    <property type="entry name" value="YqgF"/>
</dbReference>
<evidence type="ECO:0000256" key="4">
    <source>
        <dbReference type="ARBA" id="ARBA00022801"/>
    </source>
</evidence>
<dbReference type="InterPro" id="IPR006641">
    <property type="entry name" value="YqgF/RNaseH-like_dom"/>
</dbReference>
<dbReference type="InterPro" id="IPR037027">
    <property type="entry name" value="YqgF/RNaseH-like_dom_sf"/>
</dbReference>
<comment type="function">
    <text evidence="5">Could be a nuclease involved in processing of the 5'-end of pre-16S rRNA.</text>
</comment>
<dbReference type="EC" id="3.1.-.-" evidence="5"/>
<evidence type="ECO:0000313" key="7">
    <source>
        <dbReference type="EMBL" id="MDF2095122.1"/>
    </source>
</evidence>
<dbReference type="PANTHER" id="PTHR33317">
    <property type="entry name" value="POLYNUCLEOTIDYL TRANSFERASE, RIBONUCLEASE H-LIKE SUPERFAMILY PROTEIN"/>
    <property type="match status" value="1"/>
</dbReference>
<dbReference type="PANTHER" id="PTHR33317:SF4">
    <property type="entry name" value="POLYNUCLEOTIDYL TRANSFERASE, RIBONUCLEASE H-LIKE SUPERFAMILY PROTEIN"/>
    <property type="match status" value="1"/>
</dbReference>
<comment type="subcellular location">
    <subcellularLocation>
        <location evidence="5">Cytoplasm</location>
    </subcellularLocation>
</comment>
<dbReference type="Pfam" id="PF03652">
    <property type="entry name" value="RuvX"/>
    <property type="match status" value="1"/>
</dbReference>
<keyword evidence="3 5" id="KW-0540">Nuclease</keyword>